<dbReference type="EnsemblMetazoa" id="ISCW005969-RA">
    <property type="protein sequence ID" value="ISCW005969-PA"/>
    <property type="gene ID" value="ISCW005969"/>
</dbReference>
<protein>
    <submittedName>
        <fullName evidence="2 3">Uncharacterized protein</fullName>
    </submittedName>
</protein>
<keyword evidence="1" id="KW-0812">Transmembrane</keyword>
<dbReference type="VEuPathDB" id="VectorBase:ISCI005969"/>
<evidence type="ECO:0000313" key="3">
    <source>
        <dbReference type="EnsemblMetazoa" id="ISCW005969-PA"/>
    </source>
</evidence>
<dbReference type="EMBL" id="ABJB010329865">
    <property type="status" value="NOT_ANNOTATED_CDS"/>
    <property type="molecule type" value="Genomic_DNA"/>
</dbReference>
<dbReference type="EMBL" id="DS747735">
    <property type="protein sequence ID" value="EEC07810.1"/>
    <property type="molecule type" value="Genomic_DNA"/>
</dbReference>
<evidence type="ECO:0000313" key="4">
    <source>
        <dbReference type="Proteomes" id="UP000001555"/>
    </source>
</evidence>
<keyword evidence="1" id="KW-1133">Transmembrane helix</keyword>
<dbReference type="InParanoid" id="B7PMI8"/>
<evidence type="ECO:0000256" key="1">
    <source>
        <dbReference type="SAM" id="Phobius"/>
    </source>
</evidence>
<dbReference type="PaxDb" id="6945-B7PMI8"/>
<keyword evidence="1" id="KW-0472">Membrane</keyword>
<proteinExistence type="predicted"/>
<sequence>MSYKYHSEGNAHRTPPLQWAFMIVLITDWYKMYLIAPVCYKYKGTPYTAFTIHDLYVIRHMTDIALHLVPLV</sequence>
<feature type="transmembrane region" description="Helical" evidence="1">
    <location>
        <begin position="20"/>
        <end position="40"/>
    </location>
</feature>
<reference evidence="2 4" key="1">
    <citation type="submission" date="2008-03" db="EMBL/GenBank/DDBJ databases">
        <title>Annotation of Ixodes scapularis.</title>
        <authorList>
            <consortium name="Ixodes scapularis Genome Project Consortium"/>
            <person name="Caler E."/>
            <person name="Hannick L.I."/>
            <person name="Bidwell S."/>
            <person name="Joardar V."/>
            <person name="Thiagarajan M."/>
            <person name="Amedeo P."/>
            <person name="Galinsky K.J."/>
            <person name="Schobel S."/>
            <person name="Inman J."/>
            <person name="Hostetler J."/>
            <person name="Miller J."/>
            <person name="Hammond M."/>
            <person name="Megy K."/>
            <person name="Lawson D."/>
            <person name="Kodira C."/>
            <person name="Sutton G."/>
            <person name="Meyer J."/>
            <person name="Hill C.A."/>
            <person name="Birren B."/>
            <person name="Nene V."/>
            <person name="Collins F."/>
            <person name="Alarcon-Chaidez F."/>
            <person name="Wikel S."/>
            <person name="Strausberg R."/>
        </authorList>
    </citation>
    <scope>NUCLEOTIDE SEQUENCE [LARGE SCALE GENOMIC DNA]</scope>
    <source>
        <strain evidence="4">Wikel</strain>
        <strain evidence="2">Wikel colony</strain>
    </source>
</reference>
<organism>
    <name type="scientific">Ixodes scapularis</name>
    <name type="common">Black-legged tick</name>
    <name type="synonym">Deer tick</name>
    <dbReference type="NCBI Taxonomy" id="6945"/>
    <lineage>
        <taxon>Eukaryota</taxon>
        <taxon>Metazoa</taxon>
        <taxon>Ecdysozoa</taxon>
        <taxon>Arthropoda</taxon>
        <taxon>Chelicerata</taxon>
        <taxon>Arachnida</taxon>
        <taxon>Acari</taxon>
        <taxon>Parasitiformes</taxon>
        <taxon>Ixodida</taxon>
        <taxon>Ixodoidea</taxon>
        <taxon>Ixodidae</taxon>
        <taxon>Ixodinae</taxon>
        <taxon>Ixodes</taxon>
    </lineage>
</organism>
<keyword evidence="4" id="KW-1185">Reference proteome</keyword>
<gene>
    <name evidence="2" type="ORF">IscW_ISCW005969</name>
</gene>
<name>B7PMI8_IXOSC</name>
<accession>B7PMI8</accession>
<reference evidence="3" key="2">
    <citation type="submission" date="2020-05" db="UniProtKB">
        <authorList>
            <consortium name="EnsemblMetazoa"/>
        </authorList>
    </citation>
    <scope>IDENTIFICATION</scope>
    <source>
        <strain evidence="3">wikel</strain>
    </source>
</reference>
<dbReference type="AlphaFoldDB" id="B7PMI8"/>
<evidence type="ECO:0000313" key="2">
    <source>
        <dbReference type="EMBL" id="EEC07810.1"/>
    </source>
</evidence>
<dbReference type="VEuPathDB" id="VectorBase:ISCW005969"/>
<dbReference type="Proteomes" id="UP000001555">
    <property type="component" value="Unassembled WGS sequence"/>
</dbReference>
<dbReference type="HOGENOM" id="CLU_2725012_0_0_1"/>